<organism evidence="2">
    <name type="scientific">Volvox carteri f. nagariensis</name>
    <dbReference type="NCBI Taxonomy" id="3068"/>
    <lineage>
        <taxon>Eukaryota</taxon>
        <taxon>Viridiplantae</taxon>
        <taxon>Chlorophyta</taxon>
        <taxon>core chlorophytes</taxon>
        <taxon>Chlorophyceae</taxon>
        <taxon>CS clade</taxon>
        <taxon>Chlamydomonadales</taxon>
        <taxon>Volvocaceae</taxon>
        <taxon>Volvox</taxon>
    </lineage>
</organism>
<accession>D8ULE2</accession>
<dbReference type="EMBL" id="GL378557">
    <property type="protein sequence ID" value="EFJ39459.1"/>
    <property type="molecule type" value="Genomic_DNA"/>
</dbReference>
<dbReference type="OrthoDB" id="537968at2759"/>
<evidence type="ECO:0000313" key="1">
    <source>
        <dbReference type="EMBL" id="EFJ39459.1"/>
    </source>
</evidence>
<keyword evidence="2" id="KW-1185">Reference proteome</keyword>
<dbReference type="InParanoid" id="D8ULE2"/>
<dbReference type="Proteomes" id="UP000001058">
    <property type="component" value="Unassembled WGS sequence"/>
</dbReference>
<dbReference type="GeneID" id="9621321"/>
<evidence type="ECO:0000313" key="2">
    <source>
        <dbReference type="Proteomes" id="UP000001058"/>
    </source>
</evidence>
<dbReference type="AlphaFoldDB" id="D8ULE2"/>
<proteinExistence type="predicted"/>
<dbReference type="eggNOG" id="KOG4308">
    <property type="taxonomic scope" value="Eukaryota"/>
</dbReference>
<protein>
    <submittedName>
        <fullName evidence="1">Uncharacterized protein</fullName>
    </submittedName>
</protein>
<sequence>MAPFNYVLCSQAAALLRSFSIGDELVLAAALLFTRCADLDENVTELMKGLGDAHSQDALQHTLGWYSFLRFTNPTGHYELALSSRVHAALAARLKDVAFSEPVDSLNWHNVVHDQYTKVTKVAPNFGPPEDWKGIVPTFGTLSFDFVSGVLAPESAQPISNDLLNEVITTDLGIALDAWGRPVPERDFEVASHQVARLRPVVSNMTFTSEQVKKLVGAFLFSFLHAAVCTFSPDFK</sequence>
<dbReference type="KEGG" id="vcn:VOLCADRAFT_108627"/>
<gene>
    <name evidence="1" type="ORF">VOLCADRAFT_108627</name>
</gene>
<name>D8ULE2_VOLCA</name>
<reference evidence="1 2" key="1">
    <citation type="journal article" date="2010" name="Science">
        <title>Genomic analysis of organismal complexity in the multicellular green alga Volvox carteri.</title>
        <authorList>
            <person name="Prochnik S.E."/>
            <person name="Umen J."/>
            <person name="Nedelcu A.M."/>
            <person name="Hallmann A."/>
            <person name="Miller S.M."/>
            <person name="Nishii I."/>
            <person name="Ferris P."/>
            <person name="Kuo A."/>
            <person name="Mitros T."/>
            <person name="Fritz-Laylin L.K."/>
            <person name="Hellsten U."/>
            <person name="Chapman J."/>
            <person name="Simakov O."/>
            <person name="Rensing S.A."/>
            <person name="Terry A."/>
            <person name="Pangilinan J."/>
            <person name="Kapitonov V."/>
            <person name="Jurka J."/>
            <person name="Salamov A."/>
            <person name="Shapiro H."/>
            <person name="Schmutz J."/>
            <person name="Grimwood J."/>
            <person name="Lindquist E."/>
            <person name="Lucas S."/>
            <person name="Grigoriev I.V."/>
            <person name="Schmitt R."/>
            <person name="Kirk D."/>
            <person name="Rokhsar D.S."/>
        </authorList>
    </citation>
    <scope>NUCLEOTIDE SEQUENCE [LARGE SCALE GENOMIC DNA]</scope>
    <source>
        <strain evidence="2">f. Nagariensis / Eve</strain>
    </source>
</reference>
<dbReference type="RefSeq" id="XP_002959478.1">
    <property type="nucleotide sequence ID" value="XM_002959432.1"/>
</dbReference>